<evidence type="ECO:0000313" key="3">
    <source>
        <dbReference type="EMBL" id="UNZ06252.1"/>
    </source>
</evidence>
<evidence type="ECO:0000256" key="1">
    <source>
        <dbReference type="SAM" id="MobiDB-lite"/>
    </source>
</evidence>
<keyword evidence="4" id="KW-1185">Reference proteome</keyword>
<gene>
    <name evidence="3" type="ORF">SRIMR7_29300</name>
</gene>
<proteinExistence type="predicted"/>
<dbReference type="EMBL" id="CP094298">
    <property type="protein sequence ID" value="UNZ06252.1"/>
    <property type="molecule type" value="Genomic_DNA"/>
</dbReference>
<dbReference type="InterPro" id="IPR056911">
    <property type="entry name" value="Phage_Znf_bind_put"/>
</dbReference>
<dbReference type="RefSeq" id="WP_003981184.1">
    <property type="nucleotide sequence ID" value="NZ_CP043497.1"/>
</dbReference>
<accession>A0ABY3Z9W9</accession>
<dbReference type="Proteomes" id="UP000829494">
    <property type="component" value="Chromosome"/>
</dbReference>
<evidence type="ECO:0000259" key="2">
    <source>
        <dbReference type="Pfam" id="PF24623"/>
    </source>
</evidence>
<sequence>MNRDDAKRLLAHCAAFDNRQPSLAAAEAWAAALHDVPADDDAFAAVARYYATPPHRPGDRLWIQPHDIRTGRQKLRAERLENFTYEPPTSDCDPHYLARLRGQLAATADGRGPALCAAPALEGGPHPEFVEELEARGYEVGCPVPDAEEDGSTTAEVSAVRRPGPLGVECPVCRAPIGRPCKTRLRSKNSPKPHGARRRVAAGQPAATETPAEIEQRRAAALAHLAQTVHQEDQP</sequence>
<reference evidence="3 4" key="1">
    <citation type="submission" date="2022-03" db="EMBL/GenBank/DDBJ databases">
        <title>Complete genome of Streptomyces rimosus ssp. rimosus R7 (=ATCC 10970).</title>
        <authorList>
            <person name="Beganovic S."/>
            <person name="Ruckert C."/>
            <person name="Busche T."/>
            <person name="Kalinowski J."/>
            <person name="Wittmann C."/>
        </authorList>
    </citation>
    <scope>NUCLEOTIDE SEQUENCE [LARGE SCALE GENOMIC DNA]</scope>
    <source>
        <strain evidence="3 4">R7</strain>
    </source>
</reference>
<protein>
    <recommendedName>
        <fullName evidence="2">DNA-binding phage zinc finger domain-containing protein</fullName>
    </recommendedName>
</protein>
<name>A0ABY3Z9W9_STRRM</name>
<feature type="domain" description="DNA-binding phage zinc finger" evidence="2">
    <location>
        <begin position="160"/>
        <end position="210"/>
    </location>
</feature>
<dbReference type="Pfam" id="PF24623">
    <property type="entry name" value="Phage_zn_bind_8"/>
    <property type="match status" value="1"/>
</dbReference>
<feature type="compositionally biased region" description="Basic residues" evidence="1">
    <location>
        <begin position="181"/>
        <end position="200"/>
    </location>
</feature>
<dbReference type="GeneID" id="66854614"/>
<feature type="region of interest" description="Disordered" evidence="1">
    <location>
        <begin position="181"/>
        <end position="214"/>
    </location>
</feature>
<evidence type="ECO:0000313" key="4">
    <source>
        <dbReference type="Proteomes" id="UP000829494"/>
    </source>
</evidence>
<organism evidence="3 4">
    <name type="scientific">Streptomyces rimosus subsp. rimosus</name>
    <dbReference type="NCBI Taxonomy" id="132474"/>
    <lineage>
        <taxon>Bacteria</taxon>
        <taxon>Bacillati</taxon>
        <taxon>Actinomycetota</taxon>
        <taxon>Actinomycetes</taxon>
        <taxon>Kitasatosporales</taxon>
        <taxon>Streptomycetaceae</taxon>
        <taxon>Streptomyces</taxon>
    </lineage>
</organism>